<accession>A0ABX0AAE1</accession>
<keyword evidence="2" id="KW-1185">Reference proteome</keyword>
<evidence type="ECO:0000313" key="2">
    <source>
        <dbReference type="Proteomes" id="UP000743899"/>
    </source>
</evidence>
<proteinExistence type="predicted"/>
<gene>
    <name evidence="1" type="ORF">GW534_11730</name>
</gene>
<organism evidence="1 2">
    <name type="scientific">Pallidibacillus pasinlerensis</name>
    <dbReference type="NCBI Taxonomy" id="2703818"/>
    <lineage>
        <taxon>Bacteria</taxon>
        <taxon>Bacillati</taxon>
        <taxon>Bacillota</taxon>
        <taxon>Bacilli</taxon>
        <taxon>Bacillales</taxon>
        <taxon>Bacillaceae</taxon>
        <taxon>Pallidibacillus</taxon>
    </lineage>
</organism>
<dbReference type="EMBL" id="JAACYS010000058">
    <property type="protein sequence ID" value="NCU18385.1"/>
    <property type="molecule type" value="Genomic_DNA"/>
</dbReference>
<dbReference type="RefSeq" id="WP_161921216.1">
    <property type="nucleotide sequence ID" value="NZ_JAACYS010000058.1"/>
</dbReference>
<evidence type="ECO:0000313" key="1">
    <source>
        <dbReference type="EMBL" id="NCU18385.1"/>
    </source>
</evidence>
<name>A0ABX0AAE1_9BACI</name>
<reference evidence="1 2" key="1">
    <citation type="submission" date="2020-01" db="EMBL/GenBank/DDBJ databases">
        <title>A novel Bacillus sp. from Pasinler.</title>
        <authorList>
            <person name="Adiguzel A."/>
            <person name="Ay H."/>
            <person name="Baltaci M.O."/>
        </authorList>
    </citation>
    <scope>NUCLEOTIDE SEQUENCE [LARGE SCALE GENOMIC DNA]</scope>
    <source>
        <strain evidence="1 2">P1</strain>
    </source>
</reference>
<protein>
    <submittedName>
        <fullName evidence="1">Uncharacterized protein</fullName>
    </submittedName>
</protein>
<dbReference type="Proteomes" id="UP000743899">
    <property type="component" value="Unassembled WGS sequence"/>
</dbReference>
<comment type="caution">
    <text evidence="1">The sequence shown here is derived from an EMBL/GenBank/DDBJ whole genome shotgun (WGS) entry which is preliminary data.</text>
</comment>
<sequence length="87" mass="10244">MTTIEGRIFSGSFDEEENTFTLQKVKHFHTETSMKEKQLQQLYQYLSQSKDDDGQVLTLYDQLLVHLSNEEINDLLNDIDEILTNFQ</sequence>